<evidence type="ECO:0000313" key="3">
    <source>
        <dbReference type="Proteomes" id="UP000230233"/>
    </source>
</evidence>
<gene>
    <name evidence="2" type="primary">Cnig_chr_II.g7340</name>
    <name evidence="2" type="ORF">B9Z55_007340</name>
</gene>
<protein>
    <submittedName>
        <fullName evidence="2">Uncharacterized protein</fullName>
    </submittedName>
</protein>
<dbReference type="OrthoDB" id="10311229at2759"/>
<proteinExistence type="predicted"/>
<dbReference type="EMBL" id="PDUG01000002">
    <property type="protein sequence ID" value="PIC48326.1"/>
    <property type="molecule type" value="Genomic_DNA"/>
</dbReference>
<evidence type="ECO:0000313" key="2">
    <source>
        <dbReference type="EMBL" id="PIC48326.1"/>
    </source>
</evidence>
<sequence length="289" mass="34407">MGQVQWQWQQQQRQQQGAGHWEQLNQRFQNGHVGNQAPEMDMVSQMAIEIEGWKQHCAALYQEKEQFKAENQKLKVENQKFKDEADQRSRAFEDMKLRLNRVSKKSEEETSELKNLREANDFEIIMVKRIKELEARDGPISIEDAPALGEIVDSVVDNKDLIVKRHHDPIQDEEKDFKKAVESWKNWNGRFETVEGVDLRLFLFNPDNTQSRFPQTVKKATRNMDLFKIMFRHSHPNSRVNPNEEWNRVSNKSEWSRKCAKVKEMQKFQEAKRWIRPQTLYKIKKEPAQ</sequence>
<accession>A0A2G5V9W9</accession>
<dbReference type="Proteomes" id="UP000230233">
    <property type="component" value="Chromosome II"/>
</dbReference>
<keyword evidence="3" id="KW-1185">Reference proteome</keyword>
<reference evidence="3" key="1">
    <citation type="submission" date="2017-10" db="EMBL/GenBank/DDBJ databases">
        <title>Rapid genome shrinkage in a self-fertile nematode reveals novel sperm competition proteins.</title>
        <authorList>
            <person name="Yin D."/>
            <person name="Schwarz E.M."/>
            <person name="Thomas C.G."/>
            <person name="Felde R.L."/>
            <person name="Korf I.F."/>
            <person name="Cutter A.D."/>
            <person name="Schartner C.M."/>
            <person name="Ralston E.J."/>
            <person name="Meyer B.J."/>
            <person name="Haag E.S."/>
        </authorList>
    </citation>
    <scope>NUCLEOTIDE SEQUENCE [LARGE SCALE GENOMIC DNA]</scope>
    <source>
        <strain evidence="3">JU1422</strain>
    </source>
</reference>
<dbReference type="AlphaFoldDB" id="A0A2G5V9W9"/>
<feature type="coiled-coil region" evidence="1">
    <location>
        <begin position="57"/>
        <end position="119"/>
    </location>
</feature>
<organism evidence="2 3">
    <name type="scientific">Caenorhabditis nigoni</name>
    <dbReference type="NCBI Taxonomy" id="1611254"/>
    <lineage>
        <taxon>Eukaryota</taxon>
        <taxon>Metazoa</taxon>
        <taxon>Ecdysozoa</taxon>
        <taxon>Nematoda</taxon>
        <taxon>Chromadorea</taxon>
        <taxon>Rhabditida</taxon>
        <taxon>Rhabditina</taxon>
        <taxon>Rhabditomorpha</taxon>
        <taxon>Rhabditoidea</taxon>
        <taxon>Rhabditidae</taxon>
        <taxon>Peloderinae</taxon>
        <taxon>Caenorhabditis</taxon>
    </lineage>
</organism>
<evidence type="ECO:0000256" key="1">
    <source>
        <dbReference type="SAM" id="Coils"/>
    </source>
</evidence>
<comment type="caution">
    <text evidence="2">The sequence shown here is derived from an EMBL/GenBank/DDBJ whole genome shotgun (WGS) entry which is preliminary data.</text>
</comment>
<keyword evidence="1" id="KW-0175">Coiled coil</keyword>
<name>A0A2G5V9W9_9PELO</name>